<dbReference type="AlphaFoldDB" id="A0AAF1KH62"/>
<dbReference type="EMBL" id="JAAEDH010000001">
    <property type="protein sequence ID" value="MBR0653504.1"/>
    <property type="molecule type" value="Genomic_DNA"/>
</dbReference>
<accession>A0AAF1KH62</accession>
<comment type="caution">
    <text evidence="2">The sequence shown here is derived from an EMBL/GenBank/DDBJ whole genome shotgun (WGS) entry which is preliminary data.</text>
</comment>
<keyword evidence="1" id="KW-0472">Membrane</keyword>
<evidence type="ECO:0000256" key="1">
    <source>
        <dbReference type="SAM" id="Phobius"/>
    </source>
</evidence>
<reference evidence="2" key="1">
    <citation type="submission" date="2020-01" db="EMBL/GenBank/DDBJ databases">
        <authorList>
            <person name="Rat A."/>
        </authorList>
    </citation>
    <scope>NUCLEOTIDE SEQUENCE</scope>
    <source>
        <strain evidence="2">LMG 28251</strain>
    </source>
</reference>
<dbReference type="RefSeq" id="WP_211872209.1">
    <property type="nucleotide sequence ID" value="NZ_JAAEDH010000001.1"/>
</dbReference>
<proteinExistence type="predicted"/>
<keyword evidence="3" id="KW-1185">Reference proteome</keyword>
<name>A0AAF1KH62_9PROT</name>
<feature type="transmembrane region" description="Helical" evidence="1">
    <location>
        <begin position="116"/>
        <end position="137"/>
    </location>
</feature>
<gene>
    <name evidence="2" type="ORF">GXW79_00275</name>
</gene>
<organism evidence="2 3">
    <name type="scientific">Plastoroseomonas arctica</name>
    <dbReference type="NCBI Taxonomy" id="1509237"/>
    <lineage>
        <taxon>Bacteria</taxon>
        <taxon>Pseudomonadati</taxon>
        <taxon>Pseudomonadota</taxon>
        <taxon>Alphaproteobacteria</taxon>
        <taxon>Acetobacterales</taxon>
        <taxon>Acetobacteraceae</taxon>
        <taxon>Plastoroseomonas</taxon>
    </lineage>
</organism>
<protein>
    <submittedName>
        <fullName evidence="2">DUF3592 domain-containing protein</fullName>
    </submittedName>
</protein>
<feature type="transmembrane region" description="Helical" evidence="1">
    <location>
        <begin position="7"/>
        <end position="27"/>
    </location>
</feature>
<evidence type="ECO:0000313" key="3">
    <source>
        <dbReference type="Proteomes" id="UP001196068"/>
    </source>
</evidence>
<keyword evidence="1" id="KW-0812">Transmembrane</keyword>
<evidence type="ECO:0000313" key="2">
    <source>
        <dbReference type="EMBL" id="MBR0653504.1"/>
    </source>
</evidence>
<sequence>MTWPLRLAAMVALAIGIGCGLGAWHIWSDNARMVRVGVEVQGRMTGAYREVQGRGGSSLYPTVSYRTREGRLIIGQVEHAVDRADIESNRVVALLYDPDDSQRVDLAATVAAGAGVLPWLLAGLGLAVAELSAMALLRRWRAMRGRP</sequence>
<reference evidence="2" key="2">
    <citation type="journal article" date="2021" name="Syst. Appl. Microbiol.">
        <title>Roseomonas hellenica sp. nov., isolated from roots of wild-growing Alkanna tinctoria.</title>
        <authorList>
            <person name="Rat A."/>
            <person name="Naranjo H.D."/>
            <person name="Lebbe L."/>
            <person name="Cnockaert M."/>
            <person name="Krigas N."/>
            <person name="Grigoriadou K."/>
            <person name="Maloupa E."/>
            <person name="Willems A."/>
        </authorList>
    </citation>
    <scope>NUCLEOTIDE SEQUENCE</scope>
    <source>
        <strain evidence="2">LMG 28251</strain>
    </source>
</reference>
<dbReference type="Proteomes" id="UP001196068">
    <property type="component" value="Unassembled WGS sequence"/>
</dbReference>
<dbReference type="PROSITE" id="PS51257">
    <property type="entry name" value="PROKAR_LIPOPROTEIN"/>
    <property type="match status" value="1"/>
</dbReference>
<keyword evidence="1" id="KW-1133">Transmembrane helix</keyword>